<keyword evidence="8 16" id="KW-0862">Zinc</keyword>
<keyword evidence="6 16" id="KW-0479">Metal-binding</keyword>
<keyword evidence="19" id="KW-1185">Reference proteome</keyword>
<dbReference type="GO" id="GO:0030430">
    <property type="term" value="C:host cell cytoplasm"/>
    <property type="evidence" value="ECO:0007669"/>
    <property type="project" value="UniProtKB-SubCell"/>
</dbReference>
<evidence type="ECO:0000313" key="18">
    <source>
        <dbReference type="EMBL" id="ALX18463.1"/>
    </source>
</evidence>
<comment type="subcellular location">
    <subcellularLocation>
        <location evidence="16 17">Host cytoplasm</location>
    </subcellularLocation>
    <subcellularLocation>
        <location evidence="16 17">Host nucleus</location>
    </subcellularLocation>
</comment>
<comment type="function">
    <text evidence="16">Plays a major role in the induction and maintenance of cellular transformation. E6 associates with host UBE3A/E6-AP ubiquitin-protein ligase and modulates its activity. Protects host keratinocytes from apoptosis by mediating the degradation of host BAK1. May also inhibit host immune response.</text>
</comment>
<dbReference type="GO" id="GO:0052150">
    <property type="term" value="P:symbiont-mediated perturbation of host apoptosis"/>
    <property type="evidence" value="ECO:0007669"/>
    <property type="project" value="UniProtKB-KW"/>
</dbReference>
<keyword evidence="11 16" id="KW-0010">Activator</keyword>
<dbReference type="RefSeq" id="YP_009508766.1">
    <property type="nucleotide sequence ID" value="NC_039041.1"/>
</dbReference>
<evidence type="ECO:0000256" key="7">
    <source>
        <dbReference type="ARBA" id="ARBA00022771"/>
    </source>
</evidence>
<dbReference type="GO" id="GO:0006351">
    <property type="term" value="P:DNA-templated transcription"/>
    <property type="evidence" value="ECO:0007669"/>
    <property type="project" value="UniProtKB-UniRule"/>
</dbReference>
<evidence type="ECO:0000256" key="9">
    <source>
        <dbReference type="ARBA" id="ARBA00023015"/>
    </source>
</evidence>
<evidence type="ECO:0000256" key="14">
    <source>
        <dbReference type="ARBA" id="ARBA00023280"/>
    </source>
</evidence>
<gene>
    <name evidence="16 18" type="primary">E6</name>
</gene>
<evidence type="ECO:0000256" key="15">
    <source>
        <dbReference type="ARBA" id="ARBA00023323"/>
    </source>
</evidence>
<organism evidence="18 19">
    <name type="scientific">Rusa timorensis papillomavirus 1</name>
    <dbReference type="NCBI Taxonomy" id="2847277"/>
    <lineage>
        <taxon>Viruses</taxon>
        <taxon>Monodnaviria</taxon>
        <taxon>Shotokuvirae</taxon>
        <taxon>Cossaviricota</taxon>
        <taxon>Papovaviricetes</taxon>
        <taxon>Zurhausenvirales</taxon>
        <taxon>Papillomaviridae</taxon>
        <taxon>Firstpapillomavirinae</taxon>
        <taxon>Treisthetapapillomavirus</taxon>
        <taxon>Treisthetapapillomavirus 1</taxon>
    </lineage>
</organism>
<dbReference type="Proteomes" id="UP000166347">
    <property type="component" value="Segment"/>
</dbReference>
<comment type="subunit">
    <text evidence="16">Forms homodimers. Interacts with ubiquitin-protein ligase UBE3A/E6-AP; this interaction stimulates UBE3A ubiquitin activity. Interacts with host BAK1.</text>
</comment>
<evidence type="ECO:0000256" key="2">
    <source>
        <dbReference type="ARBA" id="ARBA00022518"/>
    </source>
</evidence>
<dbReference type="GeneID" id="37620267"/>
<evidence type="ECO:0000256" key="11">
    <source>
        <dbReference type="ARBA" id="ARBA00023159"/>
    </source>
</evidence>
<keyword evidence="4 16" id="KW-0945">Host-virus interaction</keyword>
<keyword evidence="7 16" id="KW-0863">Zinc-finger</keyword>
<proteinExistence type="inferred from homology"/>
<dbReference type="GO" id="GO:0008270">
    <property type="term" value="F:zinc ion binding"/>
    <property type="evidence" value="ECO:0007669"/>
    <property type="project" value="UniProtKB-KW"/>
</dbReference>
<dbReference type="Gene3D" id="3.30.240.40">
    <property type="entry name" value="E6 early regulatory protein"/>
    <property type="match status" value="2"/>
</dbReference>
<dbReference type="GO" id="GO:0039648">
    <property type="term" value="P:symbiont-mediated perturbation of host ubiquitin-like protein modification"/>
    <property type="evidence" value="ECO:0007669"/>
    <property type="project" value="UniProtKB-UniRule"/>
</dbReference>
<keyword evidence="12 16" id="KW-0804">Transcription</keyword>
<feature type="zinc finger region" evidence="16">
    <location>
        <begin position="47"/>
        <end position="83"/>
    </location>
</feature>
<accession>A0A0X9JL94</accession>
<keyword evidence="10 16" id="KW-0238">DNA-binding</keyword>
<evidence type="ECO:0000256" key="3">
    <source>
        <dbReference type="ARBA" id="ARBA00022562"/>
    </source>
</evidence>
<dbReference type="KEGG" id="vg:37620267"/>
<keyword evidence="13 16" id="KW-1035">Host cytoplasm</keyword>
<evidence type="ECO:0000256" key="17">
    <source>
        <dbReference type="RuleBase" id="RU363123"/>
    </source>
</evidence>
<dbReference type="EMBL" id="KP757765">
    <property type="protein sequence ID" value="ALX18463.1"/>
    <property type="molecule type" value="Genomic_DNA"/>
</dbReference>
<keyword evidence="15 16" id="KW-1119">Modulation of host cell apoptosis by virus</keyword>
<name>A0A0X9JL94_9PAPI</name>
<evidence type="ECO:0000256" key="4">
    <source>
        <dbReference type="ARBA" id="ARBA00022581"/>
    </source>
</evidence>
<keyword evidence="3 16" id="KW-1048">Host nucleus</keyword>
<evidence type="ECO:0000256" key="16">
    <source>
        <dbReference type="HAMAP-Rule" id="MF_04006"/>
    </source>
</evidence>
<dbReference type="SUPFAM" id="SSF161229">
    <property type="entry name" value="E6 C-terminal domain-like"/>
    <property type="match status" value="2"/>
</dbReference>
<dbReference type="GO" id="GO:0003677">
    <property type="term" value="F:DNA binding"/>
    <property type="evidence" value="ECO:0007669"/>
    <property type="project" value="UniProtKB-UniRule"/>
</dbReference>
<evidence type="ECO:0000256" key="8">
    <source>
        <dbReference type="ARBA" id="ARBA00022833"/>
    </source>
</evidence>
<dbReference type="Pfam" id="PF00518">
    <property type="entry name" value="E6"/>
    <property type="match status" value="1"/>
</dbReference>
<dbReference type="GO" id="GO:0006355">
    <property type="term" value="P:regulation of DNA-templated transcription"/>
    <property type="evidence" value="ECO:0007669"/>
    <property type="project" value="UniProtKB-UniRule"/>
</dbReference>
<evidence type="ECO:0000256" key="13">
    <source>
        <dbReference type="ARBA" id="ARBA00023200"/>
    </source>
</evidence>
<dbReference type="GO" id="GO:0042025">
    <property type="term" value="C:host cell nucleus"/>
    <property type="evidence" value="ECO:0007669"/>
    <property type="project" value="UniProtKB-SubCell"/>
</dbReference>
<dbReference type="HAMAP" id="MF_04006">
    <property type="entry name" value="HPV_E6"/>
    <property type="match status" value="1"/>
</dbReference>
<keyword evidence="2 16" id="KW-0244">Early protein</keyword>
<comment type="caution">
    <text evidence="16">Lacks conserved residue(s) required for the propagation of feature annotation.</text>
</comment>
<dbReference type="InterPro" id="IPR001334">
    <property type="entry name" value="E6"/>
</dbReference>
<dbReference type="InterPro" id="IPR038575">
    <property type="entry name" value="E6_sf"/>
</dbReference>
<feature type="zinc finger region" evidence="16">
    <location>
        <begin position="120"/>
        <end position="156"/>
    </location>
</feature>
<evidence type="ECO:0000256" key="1">
    <source>
        <dbReference type="ARBA" id="ARBA00006346"/>
    </source>
</evidence>
<keyword evidence="14 16" id="KW-0899">Viral immunoevasion</keyword>
<dbReference type="GO" id="GO:0039502">
    <property type="term" value="P:symbiont-mediated suppression of host type I interferon-mediated signaling pathway"/>
    <property type="evidence" value="ECO:0007669"/>
    <property type="project" value="UniProtKB-UniRule"/>
</dbReference>
<evidence type="ECO:0000256" key="10">
    <source>
        <dbReference type="ARBA" id="ARBA00023125"/>
    </source>
</evidence>
<sequence length="159" mass="18567">MLFFCQIDSYKTKHSPGWVIMSIYNPHSVLLLAERLGVSPEDLLISCRFCCWFMTFEDLMHFDWKGLQLIWRNGNVFGCCRGCSRIVAYEEHQQFCTHELLGADLIDLVKVPLHLIFIRCVQCLKQLSFAEKLDIIARNDKFCCIRGAWRGRCRVCAPR</sequence>
<evidence type="ECO:0000313" key="19">
    <source>
        <dbReference type="Proteomes" id="UP000166347"/>
    </source>
</evidence>
<comment type="similarity">
    <text evidence="1 16 17">Belongs to the papillomaviridae E6 protein family.</text>
</comment>
<dbReference type="OrthoDB" id="27353at10239"/>
<reference evidence="18 19" key="1">
    <citation type="submission" date="2015-02" db="EMBL/GenBank/DDBJ databases">
        <title>Exploring papillomavirus diversity in European mammals.</title>
        <authorList>
            <person name="Mengual-Chulia B."/>
            <person name="Wibbelt G."/>
            <person name="Gottschling M."/>
            <person name="Bravo I.G."/>
        </authorList>
    </citation>
    <scope>NUCLEOTIDE SEQUENCE [LARGE SCALE GENOMIC DNA]</scope>
    <source>
        <strain evidence="18">IZW 39/08</strain>
    </source>
</reference>
<keyword evidence="9 16" id="KW-0805">Transcription regulation</keyword>
<evidence type="ECO:0000256" key="12">
    <source>
        <dbReference type="ARBA" id="ARBA00023163"/>
    </source>
</evidence>
<protein>
    <recommendedName>
        <fullName evidence="16 17">Protein E6</fullName>
    </recommendedName>
</protein>
<evidence type="ECO:0000256" key="6">
    <source>
        <dbReference type="ARBA" id="ARBA00022723"/>
    </source>
</evidence>
<keyword evidence="5 16" id="KW-1090">Inhibition of host innate immune response by virus</keyword>
<evidence type="ECO:0000256" key="5">
    <source>
        <dbReference type="ARBA" id="ARBA00022632"/>
    </source>
</evidence>
<dbReference type="GO" id="GO:0052170">
    <property type="term" value="P:symbiont-mediated suppression of host innate immune response"/>
    <property type="evidence" value="ECO:0007669"/>
    <property type="project" value="UniProtKB-KW"/>
</dbReference>